<organism evidence="1 2">
    <name type="scientific">Peronosclerospora sorghi</name>
    <dbReference type="NCBI Taxonomy" id="230839"/>
    <lineage>
        <taxon>Eukaryota</taxon>
        <taxon>Sar</taxon>
        <taxon>Stramenopiles</taxon>
        <taxon>Oomycota</taxon>
        <taxon>Peronosporomycetes</taxon>
        <taxon>Peronosporales</taxon>
        <taxon>Peronosporaceae</taxon>
        <taxon>Peronosclerospora</taxon>
    </lineage>
</organism>
<sequence length="923" mass="102171">MQGKTLLLSLAAAALTVANAESGVGKSFDTSDDGMPCHHDAESEEESGGVMATLNEEFQRSRAFLQSFFGSMEENEQVDSVDIVVIEQEANPAFDRKMACMKALETIHEEDKHLDEAESLLKSLQSVVDMVIVRVWGGASCDDLSDPELVEQCNFVLKSEGAVRKYLQQGKTDDQVCDLLSPVSDLMVTDDLSCRLCERFVQMVEQTMAQEVQQVQQVREIIGDLCDAMSADSMCHTFLQKFDAIVDWVKHGTAPVEICLRIAMCLADNDDKMSTSEELEGYIGYAELIDLPLVEDEEKSTSSNDDSCFFCSRIAFLIHHISNTLPYKLPVAKDMLSSVCPMVSLKYECNVLDEKFDQLVELDSIGMRPNEICMSFDMCKTTEDGKLGALDVSKTAGLRSEWPPANDSQCTYCEFATTVAKIALEEYGADIRQIRAYADMICDMLGEDSPCHIYVKQLDFVIDSISKGMSSKAICVGLNFCTSENDDDESVAIDVILKEQPRHDSLTEDLVAYEPNQLKMAQNLIKVSSDSCFFCAQVASLLEVAISEDPSQITKINQIVNVVCEVLPSDNQCHSLLVQLDTMVNQLKKGENPKEICYKLQFCEVDSNPALVKLAIPDMSAVQNQEKGSNYCAYCSGVVTVLKYALDQKPLQVSKMRDAAGAMCELLPTDDTCYNDLELFDEAVINLKSGMEPQEVCQALKLCTSVEDRKDELMSGLLDYTGGDFLPSRCTACQQNTLLLASLITHPESLATFEREISSVCRLIPESSECELLLKHQDAIIELLRQNEDVDSICSQIGECRLNAEKEEDEGAKSLSVGCLFCEFTADIMERAQHSETALVEAKVTLETMCAILPPLARCDVLSSKFDELLSLVREGKRPSEACHAIALCDAQFIFSPTSESEQDPIIDAFEEARQRLASTMEP</sequence>
<dbReference type="Proteomes" id="UP001163321">
    <property type="component" value="Chromosome 8"/>
</dbReference>
<protein>
    <submittedName>
        <fullName evidence="1">Uncharacterized protein</fullName>
    </submittedName>
</protein>
<gene>
    <name evidence="1" type="ORF">PsorP6_003353</name>
</gene>
<name>A0ACC0VJD6_9STRA</name>
<proteinExistence type="predicted"/>
<dbReference type="EMBL" id="CM047587">
    <property type="protein sequence ID" value="KAI9906599.1"/>
    <property type="molecule type" value="Genomic_DNA"/>
</dbReference>
<comment type="caution">
    <text evidence="1">The sequence shown here is derived from an EMBL/GenBank/DDBJ whole genome shotgun (WGS) entry which is preliminary data.</text>
</comment>
<accession>A0ACC0VJD6</accession>
<evidence type="ECO:0000313" key="2">
    <source>
        <dbReference type="Proteomes" id="UP001163321"/>
    </source>
</evidence>
<reference evidence="1 2" key="1">
    <citation type="journal article" date="2022" name="bioRxiv">
        <title>The genome of the oomycete Peronosclerospora sorghi, a cosmopolitan pathogen of maize and sorghum, is inflated with dispersed pseudogenes.</title>
        <authorList>
            <person name="Fletcher K."/>
            <person name="Martin F."/>
            <person name="Isakeit T."/>
            <person name="Cavanaugh K."/>
            <person name="Magill C."/>
            <person name="Michelmore R."/>
        </authorList>
    </citation>
    <scope>NUCLEOTIDE SEQUENCE [LARGE SCALE GENOMIC DNA]</scope>
    <source>
        <strain evidence="1">P6</strain>
    </source>
</reference>
<keyword evidence="2" id="KW-1185">Reference proteome</keyword>
<evidence type="ECO:0000313" key="1">
    <source>
        <dbReference type="EMBL" id="KAI9906599.1"/>
    </source>
</evidence>